<keyword evidence="2" id="KW-1185">Reference proteome</keyword>
<evidence type="ECO:0000313" key="2">
    <source>
        <dbReference type="Proteomes" id="UP000014962"/>
    </source>
</evidence>
<gene>
    <name evidence="1" type="ORF">ADIWIN_1987</name>
</gene>
<evidence type="ECO:0000313" key="1">
    <source>
        <dbReference type="EMBL" id="EPR73010.1"/>
    </source>
</evidence>
<reference evidence="1 2" key="1">
    <citation type="journal article" date="2013" name="Genome Announc.">
        <title>Draft Genome Sequence of Winogradskyella psychrotolerans RS-3T, Isolated from the Marine Transect of Kongsfjorden, Ny-Alesund, Svalbard, Arctic Ocean.</title>
        <authorList>
            <person name="Kumar Pinnaka A."/>
            <person name="Ara S."/>
            <person name="Singh A."/>
            <person name="Shivaji S."/>
        </authorList>
    </citation>
    <scope>NUCLEOTIDE SEQUENCE [LARGE SCALE GENOMIC DNA]</scope>
    <source>
        <strain evidence="1 2">RS-3</strain>
    </source>
</reference>
<organism evidence="1 2">
    <name type="scientific">Winogradskyella psychrotolerans RS-3</name>
    <dbReference type="NCBI Taxonomy" id="641526"/>
    <lineage>
        <taxon>Bacteria</taxon>
        <taxon>Pseudomonadati</taxon>
        <taxon>Bacteroidota</taxon>
        <taxon>Flavobacteriia</taxon>
        <taxon>Flavobacteriales</taxon>
        <taxon>Flavobacteriaceae</taxon>
        <taxon>Winogradskyella</taxon>
    </lineage>
</organism>
<proteinExistence type="predicted"/>
<dbReference type="AlphaFoldDB" id="S7VRY1"/>
<accession>S7VRY1</accession>
<protein>
    <submittedName>
        <fullName evidence="1">Uncharacterized protein</fullName>
    </submittedName>
</protein>
<comment type="caution">
    <text evidence="1">The sequence shown here is derived from an EMBL/GenBank/DDBJ whole genome shotgun (WGS) entry which is preliminary data.</text>
</comment>
<sequence>MLPSGDICGLCGPSRATSYCFYFSVFKIVSLDDINLAVGIPVVLKTASRRHVFTKIKVPAIRRNGGFIYILLVIFSFVSCKPSPPLMWYCHISPAPRDLPEEKCFLAIKKLPSGTHSALLSKRKVSFVICFGSVPSLFITQILSPPPASEVKEIHSPSGLNRG</sequence>
<dbReference type="EMBL" id="ATMR01000096">
    <property type="protein sequence ID" value="EPR73010.1"/>
    <property type="molecule type" value="Genomic_DNA"/>
</dbReference>
<name>S7VRY1_9FLAO</name>
<dbReference type="Proteomes" id="UP000014962">
    <property type="component" value="Unassembled WGS sequence"/>
</dbReference>